<dbReference type="GO" id="GO:0035082">
    <property type="term" value="P:axoneme assembly"/>
    <property type="evidence" value="ECO:0007669"/>
    <property type="project" value="TreeGrafter"/>
</dbReference>
<dbReference type="PANTHER" id="PTHR45973">
    <property type="entry name" value="PROTEIN PHOSPHATASE 1 REGULATORY SUBUNIT SDS22-RELATED"/>
    <property type="match status" value="1"/>
</dbReference>
<evidence type="ECO:0000256" key="9">
    <source>
        <dbReference type="SAM" id="MobiDB-lite"/>
    </source>
</evidence>
<organism evidence="10 11">
    <name type="scientific">Dendroctonus ponderosae</name>
    <name type="common">Mountain pine beetle</name>
    <dbReference type="NCBI Taxonomy" id="77166"/>
    <lineage>
        <taxon>Eukaryota</taxon>
        <taxon>Metazoa</taxon>
        <taxon>Ecdysozoa</taxon>
        <taxon>Arthropoda</taxon>
        <taxon>Hexapoda</taxon>
        <taxon>Insecta</taxon>
        <taxon>Pterygota</taxon>
        <taxon>Neoptera</taxon>
        <taxon>Endopterygota</taxon>
        <taxon>Coleoptera</taxon>
        <taxon>Polyphaga</taxon>
        <taxon>Cucujiformia</taxon>
        <taxon>Curculionidae</taxon>
        <taxon>Scolytinae</taxon>
        <taxon>Dendroctonus</taxon>
    </lineage>
</organism>
<dbReference type="Pfam" id="PF14580">
    <property type="entry name" value="LRR_9"/>
    <property type="match status" value="1"/>
</dbReference>
<name>A0AAR5QJZ5_DENPD</name>
<dbReference type="PROSITE" id="PS51450">
    <property type="entry name" value="LRR"/>
    <property type="match status" value="4"/>
</dbReference>
<comment type="subcellular location">
    <subcellularLocation>
        <location evidence="2">Cell projection</location>
        <location evidence="2">Cilium</location>
    </subcellularLocation>
</comment>
<evidence type="ECO:0000313" key="11">
    <source>
        <dbReference type="Proteomes" id="UP000019118"/>
    </source>
</evidence>
<evidence type="ECO:0000256" key="3">
    <source>
        <dbReference type="ARBA" id="ARBA00006453"/>
    </source>
</evidence>
<dbReference type="AlphaFoldDB" id="A0AAR5QJZ5"/>
<feature type="region of interest" description="Disordered" evidence="9">
    <location>
        <begin position="507"/>
        <end position="536"/>
    </location>
</feature>
<evidence type="ECO:0000256" key="4">
    <source>
        <dbReference type="ARBA" id="ARBA00022614"/>
    </source>
</evidence>
<evidence type="ECO:0000256" key="6">
    <source>
        <dbReference type="ARBA" id="ARBA00023069"/>
    </source>
</evidence>
<dbReference type="EnsemblMetazoa" id="XM_019917994.1">
    <property type="protein sequence ID" value="XP_019773553.1"/>
    <property type="gene ID" value="LOC109546850"/>
</dbReference>
<dbReference type="PANTHER" id="PTHR45973:SF9">
    <property type="entry name" value="LEUCINE-RICH REPEAT-CONTAINING PROTEIN 46"/>
    <property type="match status" value="1"/>
</dbReference>
<dbReference type="FunFam" id="3.80.10.10:FF:000166">
    <property type="entry name" value="Dynein assembly factor 1, axonemal"/>
    <property type="match status" value="1"/>
</dbReference>
<reference evidence="10" key="2">
    <citation type="submission" date="2024-08" db="UniProtKB">
        <authorList>
            <consortium name="EnsemblMetazoa"/>
        </authorList>
    </citation>
    <scope>IDENTIFICATION</scope>
</reference>
<sequence length="1078" mass="123166">MAAITEKPLVSENVENAGNTANYGALDNIFKGPRMTKEFIKKHCKEQKLYQTPYLNDVLYLHFKGFSYIENLEEYTGLKCLWLENNGIRQISGLDHQQGLRSLFLHYNLIKKIENLENCPILDTLNLSYNQVKKIENLDCIKPLHTLNLAHNYVEQLEDFEHLEKLAQLSVLDLSNNHVDDPLIVETLSRMPELRVLNLMGNPVLRKIPAYRKTLILGCKNLQYLDDRPVFPRERACAEAWQRGGITEEHAERKRWIDKERQKIMDSVDALIALRDNRRAERLAQEAARNPDSGFCTSVAESETESESVSQPNLDNYAVEVQNDPDNSEPARVIPENQISSSDEEPEQTYNYGRETANEDSDSESSDSDSISNRSEDFMTDRQTTEDYSAYRSRIFDFSRKVPVQKKLLVEELDDAQPSTSKQELNEEGGKLIIEEITENADAKEMDVSIDDNSTKVNEERITADSAAEIVKHPVSDNILQCGEEADLIQSGAETVPLQEITIETEQTSNKENLQTDATPALEAPDLAGTTSEENSSKRDLYIIAERMDLKQLQAKLAEKSDTPLCESVEENVPTSTQLALETGLVDHSFTKRDLYVIVERENVALLQSEQQKSISSCTEENVEQAMKQEIAKSQKKPKKTKSIFTLFHSADVDQSSSTDTEESASSDSEDPEPNERRLLLKSLDKCDSIKATSMEVGEGDFTVQVKTKEDLQACLLGSSSSRPKDAASSEDVAYRELMDWKLDLPDQNRIILQPIQRKKPIAQELDSEICQLIVQAKSTEEKPEFEIVPPKDIAEEDVKIMYPQNVSESICYRSIYTQRGIELKEEDIKPPMAYNALKLSKNHPVYEQRDGVMCNPGQKEDEDEEPHVDNGIIVSNTIAEVREGMREFNKHFEAFNEQSRLAREKLVKEYNDALEKEIKIVDKFLSMQQSSCRRKFARKPIEPRKVEITEEYLKKHFEEMGMYSPEDLKEGDLIEKQAKPPSSQMKQDIEGFVSENCETEKKFLAQLETLKLIVEEEEEEDQRKKSELELETNNTEGCEEKRLEEELIEEPEAEKQVYVTKRNVTCSLEMQLAQQKH</sequence>
<reference evidence="11" key="1">
    <citation type="journal article" date="2013" name="Genome Biol.">
        <title>Draft genome of the mountain pine beetle, Dendroctonus ponderosae Hopkins, a major forest pest.</title>
        <authorList>
            <person name="Keeling C.I."/>
            <person name="Yuen M.M."/>
            <person name="Liao N.Y."/>
            <person name="Docking T.R."/>
            <person name="Chan S.K."/>
            <person name="Taylor G.A."/>
            <person name="Palmquist D.L."/>
            <person name="Jackman S.D."/>
            <person name="Nguyen A."/>
            <person name="Li M."/>
            <person name="Henderson H."/>
            <person name="Janes J.K."/>
            <person name="Zhao Y."/>
            <person name="Pandoh P."/>
            <person name="Moore R."/>
            <person name="Sperling F.A."/>
            <person name="Huber D.P."/>
            <person name="Birol I."/>
            <person name="Jones S.J."/>
            <person name="Bohlmann J."/>
        </authorList>
    </citation>
    <scope>NUCLEOTIDE SEQUENCE</scope>
</reference>
<evidence type="ECO:0000256" key="8">
    <source>
        <dbReference type="ARBA" id="ARBA00024433"/>
    </source>
</evidence>
<dbReference type="Proteomes" id="UP000019118">
    <property type="component" value="Unassembled WGS sequence"/>
</dbReference>
<keyword evidence="5" id="KW-0677">Repeat</keyword>
<feature type="compositionally biased region" description="Acidic residues" evidence="9">
    <location>
        <begin position="660"/>
        <end position="673"/>
    </location>
</feature>
<evidence type="ECO:0000313" key="10">
    <source>
        <dbReference type="EnsemblMetazoa" id="XP_019773553.1"/>
    </source>
</evidence>
<keyword evidence="6" id="KW-0969">Cilium</keyword>
<accession>A0AAR5QJZ5</accession>
<feature type="compositionally biased region" description="Basic and acidic residues" evidence="9">
    <location>
        <begin position="374"/>
        <end position="385"/>
    </location>
</feature>
<dbReference type="GO" id="GO:0005930">
    <property type="term" value="C:axoneme"/>
    <property type="evidence" value="ECO:0007669"/>
    <property type="project" value="TreeGrafter"/>
</dbReference>
<feature type="compositionally biased region" description="Polar residues" evidence="9">
    <location>
        <begin position="507"/>
        <end position="518"/>
    </location>
</feature>
<keyword evidence="4" id="KW-0433">Leucine-rich repeat</keyword>
<evidence type="ECO:0000256" key="5">
    <source>
        <dbReference type="ARBA" id="ARBA00022737"/>
    </source>
</evidence>
<dbReference type="Gene3D" id="3.80.10.10">
    <property type="entry name" value="Ribonuclease Inhibitor"/>
    <property type="match status" value="2"/>
</dbReference>
<keyword evidence="7" id="KW-0966">Cell projection</keyword>
<dbReference type="InterPro" id="IPR001611">
    <property type="entry name" value="Leu-rich_rpt"/>
</dbReference>
<feature type="compositionally biased region" description="Acidic residues" evidence="9">
    <location>
        <begin position="358"/>
        <end position="367"/>
    </location>
</feature>
<keyword evidence="11" id="KW-1185">Reference proteome</keyword>
<dbReference type="GeneID" id="109546850"/>
<dbReference type="SUPFAM" id="SSF52075">
    <property type="entry name" value="Outer arm dynein light chain 1"/>
    <property type="match status" value="1"/>
</dbReference>
<proteinExistence type="inferred from homology"/>
<evidence type="ECO:0000256" key="2">
    <source>
        <dbReference type="ARBA" id="ARBA00004138"/>
    </source>
</evidence>
<dbReference type="InterPro" id="IPR032675">
    <property type="entry name" value="LRR_dom_sf"/>
</dbReference>
<dbReference type="SMART" id="SM00365">
    <property type="entry name" value="LRR_SD22"/>
    <property type="match status" value="4"/>
</dbReference>
<comment type="function">
    <text evidence="1">Cilium-specific protein required for cilia structures.</text>
</comment>
<evidence type="ECO:0000256" key="1">
    <source>
        <dbReference type="ARBA" id="ARBA00003843"/>
    </source>
</evidence>
<dbReference type="CTD" id="318856"/>
<feature type="region of interest" description="Disordered" evidence="9">
    <location>
        <begin position="283"/>
        <end position="385"/>
    </location>
</feature>
<feature type="region of interest" description="Disordered" evidence="9">
    <location>
        <begin position="1018"/>
        <end position="1043"/>
    </location>
</feature>
<protein>
    <recommendedName>
        <fullName evidence="8">Dynein axonemal assembly factor 1 homolog</fullName>
    </recommendedName>
</protein>
<dbReference type="InterPro" id="IPR050576">
    <property type="entry name" value="Cilia_flagella_integrity"/>
</dbReference>
<feature type="region of interest" description="Disordered" evidence="9">
    <location>
        <begin position="654"/>
        <end position="675"/>
    </location>
</feature>
<comment type="similarity">
    <text evidence="3">Belongs to the DNAAF1 family.</text>
</comment>
<evidence type="ECO:0000256" key="7">
    <source>
        <dbReference type="ARBA" id="ARBA00023273"/>
    </source>
</evidence>
<dbReference type="GO" id="GO:0070840">
    <property type="term" value="F:dynein complex binding"/>
    <property type="evidence" value="ECO:0007669"/>
    <property type="project" value="TreeGrafter"/>
</dbReference>
<dbReference type="KEGG" id="dpa:109546850"/>